<organism evidence="1 2">
    <name type="scientific">Amycolatopsis iheyensis</name>
    <dbReference type="NCBI Taxonomy" id="2945988"/>
    <lineage>
        <taxon>Bacteria</taxon>
        <taxon>Bacillati</taxon>
        <taxon>Actinomycetota</taxon>
        <taxon>Actinomycetes</taxon>
        <taxon>Pseudonocardiales</taxon>
        <taxon>Pseudonocardiaceae</taxon>
        <taxon>Amycolatopsis</taxon>
    </lineage>
</organism>
<dbReference type="RefSeq" id="WP_257926340.1">
    <property type="nucleotide sequence ID" value="NZ_JAMXQV010000036.1"/>
</dbReference>
<gene>
    <name evidence="1" type="ORF">M8542_43855</name>
</gene>
<dbReference type="NCBIfam" id="NF038175">
    <property type="entry name" value="IniB_NTERM"/>
    <property type="match status" value="1"/>
</dbReference>
<keyword evidence="2" id="KW-1185">Reference proteome</keyword>
<dbReference type="InterPro" id="IPR049709">
    <property type="entry name" value="IniB-like_N"/>
</dbReference>
<evidence type="ECO:0000313" key="1">
    <source>
        <dbReference type="EMBL" id="MCR6489769.1"/>
    </source>
</evidence>
<dbReference type="EMBL" id="JAMXQV010000036">
    <property type="protein sequence ID" value="MCR6489769.1"/>
    <property type="molecule type" value="Genomic_DNA"/>
</dbReference>
<dbReference type="AlphaFoldDB" id="A0A9X2NN76"/>
<evidence type="ECO:0000313" key="2">
    <source>
        <dbReference type="Proteomes" id="UP001144096"/>
    </source>
</evidence>
<sequence>MNPAQSLYEFTLNLLNDSSARSAFGDDPQGTLDGAGLGDISGADLHDILPLVLDFAPVGNLGGANGLNLDSITTGQAGAIEQLKALTQNFALGDATSENNVLGAVSGMTALTQNITDPFSAAGDLTSSIDHIGGGQADPVTTVTGAVGDVTGHVAGGDVTGALDGGNLTSGIENLSGVTSAVDGAQGVGSTIGDLTGNLGANTGLEHTVGDITAHGVGDVTNHLGDISHNGTLGDVTNHVGDIASHAGSVSDVHDVVGNIGEGALSGNIGADLSHLTIGSGNDVHLPH</sequence>
<accession>A0A9X2NN76</accession>
<reference evidence="1" key="1">
    <citation type="submission" date="2022-06" db="EMBL/GenBank/DDBJ databases">
        <title>Amycolatopsis iheyaensis sp. nov., a new species of the genus Amycolatopsis isolated from soil in Iheya island, Japan.</title>
        <authorList>
            <person name="Ngamcharungchit C."/>
            <person name="Kanto H."/>
            <person name="Take A."/>
            <person name="Intra B."/>
            <person name="Matsumoto A."/>
            <person name="Panbangred W."/>
            <person name="Inahashi Y."/>
        </authorList>
    </citation>
    <scope>NUCLEOTIDE SEQUENCE</scope>
    <source>
        <strain evidence="1">OK19-0408</strain>
    </source>
</reference>
<name>A0A9X2NN76_9PSEU</name>
<proteinExistence type="predicted"/>
<comment type="caution">
    <text evidence="1">The sequence shown here is derived from an EMBL/GenBank/DDBJ whole genome shotgun (WGS) entry which is preliminary data.</text>
</comment>
<protein>
    <submittedName>
        <fullName evidence="1">IniB N-terminal domain-containing protein</fullName>
    </submittedName>
</protein>
<dbReference type="Proteomes" id="UP001144096">
    <property type="component" value="Unassembled WGS sequence"/>
</dbReference>